<keyword evidence="2" id="KW-0067">ATP-binding</keyword>
<dbReference type="PANTHER" id="PTHR24221">
    <property type="entry name" value="ATP-BINDING CASSETTE SUB-FAMILY B"/>
    <property type="match status" value="1"/>
</dbReference>
<organism evidence="2">
    <name type="scientific">plant metagenome</name>
    <dbReference type="NCBI Taxonomy" id="1297885"/>
    <lineage>
        <taxon>unclassified sequences</taxon>
        <taxon>metagenomes</taxon>
        <taxon>organismal metagenomes</taxon>
    </lineage>
</organism>
<dbReference type="Pfam" id="PF00005">
    <property type="entry name" value="ABC_tran"/>
    <property type="match status" value="1"/>
</dbReference>
<protein>
    <submittedName>
        <fullName evidence="2">Lipid A export ATP-binding/permease protein MsbA</fullName>
    </submittedName>
</protein>
<reference evidence="2" key="1">
    <citation type="submission" date="2019-03" db="EMBL/GenBank/DDBJ databases">
        <authorList>
            <person name="Danneels B."/>
        </authorList>
    </citation>
    <scope>NUCLEOTIDE SEQUENCE</scope>
</reference>
<feature type="domain" description="ABC transporter" evidence="1">
    <location>
        <begin position="22"/>
        <end position="59"/>
    </location>
</feature>
<evidence type="ECO:0000313" key="2">
    <source>
        <dbReference type="EMBL" id="VFR21330.1"/>
    </source>
</evidence>
<dbReference type="InterPro" id="IPR039421">
    <property type="entry name" value="Type_1_exporter"/>
</dbReference>
<dbReference type="Gene3D" id="3.40.50.300">
    <property type="entry name" value="P-loop containing nucleotide triphosphate hydrolases"/>
    <property type="match status" value="1"/>
</dbReference>
<dbReference type="GO" id="GO:0034040">
    <property type="term" value="F:ATPase-coupled lipid transmembrane transporter activity"/>
    <property type="evidence" value="ECO:0007669"/>
    <property type="project" value="TreeGrafter"/>
</dbReference>
<accession>A0A484P9F1</accession>
<keyword evidence="2" id="KW-0547">Nucleotide-binding</keyword>
<dbReference type="GO" id="GO:0016887">
    <property type="term" value="F:ATP hydrolysis activity"/>
    <property type="evidence" value="ECO:0007669"/>
    <property type="project" value="InterPro"/>
</dbReference>
<dbReference type="InterPro" id="IPR003439">
    <property type="entry name" value="ABC_transporter-like_ATP-bd"/>
</dbReference>
<dbReference type="SUPFAM" id="SSF52540">
    <property type="entry name" value="P-loop containing nucleoside triphosphate hydrolases"/>
    <property type="match status" value="1"/>
</dbReference>
<sequence>MRRATHTASILALIDALPEGFETTVGERGLKLSGGERQRIAIVRALYGEPAILFLDEASSALDEATEREIIAYIRELAKEVTVLAITHRWSVVTAADQVIDLTGDRNHTSSSEHCTAKGGYNCK</sequence>
<gene>
    <name evidence="2" type="ORF">AMP9_3950</name>
</gene>
<dbReference type="AlphaFoldDB" id="A0A484P9F1"/>
<dbReference type="PANTHER" id="PTHR24221:SF654">
    <property type="entry name" value="ATP-BINDING CASSETTE SUB-FAMILY B MEMBER 6"/>
    <property type="match status" value="1"/>
</dbReference>
<dbReference type="GO" id="GO:0005524">
    <property type="term" value="F:ATP binding"/>
    <property type="evidence" value="ECO:0007669"/>
    <property type="project" value="UniProtKB-KW"/>
</dbReference>
<evidence type="ECO:0000259" key="1">
    <source>
        <dbReference type="Pfam" id="PF00005"/>
    </source>
</evidence>
<name>A0A484P9F1_9ZZZZ</name>
<proteinExistence type="predicted"/>
<dbReference type="EMBL" id="CAADHY010000015">
    <property type="protein sequence ID" value="VFR21330.1"/>
    <property type="molecule type" value="Genomic_DNA"/>
</dbReference>
<dbReference type="InterPro" id="IPR027417">
    <property type="entry name" value="P-loop_NTPase"/>
</dbReference>